<name>A0ABP8QEX5_9BACT</name>
<dbReference type="EMBL" id="BAABGQ010000006">
    <property type="protein sequence ID" value="GAA4501392.1"/>
    <property type="molecule type" value="Genomic_DNA"/>
</dbReference>
<keyword evidence="1" id="KW-0472">Membrane</keyword>
<keyword evidence="1" id="KW-0812">Transmembrane</keyword>
<reference evidence="3" key="1">
    <citation type="journal article" date="2019" name="Int. J. Syst. Evol. Microbiol.">
        <title>The Global Catalogue of Microorganisms (GCM) 10K type strain sequencing project: providing services to taxonomists for standard genome sequencing and annotation.</title>
        <authorList>
            <consortium name="The Broad Institute Genomics Platform"/>
            <consortium name="The Broad Institute Genome Sequencing Center for Infectious Disease"/>
            <person name="Wu L."/>
            <person name="Ma J."/>
        </authorList>
    </citation>
    <scope>NUCLEOTIDE SEQUENCE [LARGE SCALE GENOMIC DNA]</scope>
    <source>
        <strain evidence="3">JCM 17841</strain>
    </source>
</reference>
<dbReference type="RefSeq" id="WP_208131769.1">
    <property type="nucleotide sequence ID" value="NZ_BAABGQ010000006.1"/>
</dbReference>
<feature type="transmembrane region" description="Helical" evidence="1">
    <location>
        <begin position="12"/>
        <end position="33"/>
    </location>
</feature>
<accession>A0ABP8QEX5</accession>
<keyword evidence="3" id="KW-1185">Reference proteome</keyword>
<comment type="caution">
    <text evidence="2">The sequence shown here is derived from an EMBL/GenBank/DDBJ whole genome shotgun (WGS) entry which is preliminary data.</text>
</comment>
<gene>
    <name evidence="2" type="ORF">GCM10023172_23160</name>
</gene>
<keyword evidence="1" id="KW-1133">Transmembrane helix</keyword>
<evidence type="ECO:0000313" key="3">
    <source>
        <dbReference type="Proteomes" id="UP001501243"/>
    </source>
</evidence>
<evidence type="ECO:0000313" key="2">
    <source>
        <dbReference type="EMBL" id="GAA4501392.1"/>
    </source>
</evidence>
<protein>
    <submittedName>
        <fullName evidence="2">Uncharacterized protein</fullName>
    </submittedName>
</protein>
<evidence type="ECO:0000256" key="1">
    <source>
        <dbReference type="SAM" id="Phobius"/>
    </source>
</evidence>
<sequence>MAKAIADYGLPYGLIPAAIALALGAVQEAVILSKPLPSYYKGRESGPAEFANLAEQGPELVGQPGTFRVVAKQAVGYLAAGDRVYTAPETKQILAENTILEGRIVERQVAHRLGYYDQRSGIGQASYSPRWQEDAIQQQRLFQREYARDMSFQTERLRMGKSAQEAAAQEATRKADARVVQELQHVRRAIEEQEYLRRGELNDIVGNRKKGNTRQQFLNSRYLGE</sequence>
<dbReference type="Proteomes" id="UP001501243">
    <property type="component" value="Unassembled WGS sequence"/>
</dbReference>
<proteinExistence type="predicted"/>
<organism evidence="2 3">
    <name type="scientific">Hymenobacter ginsengisoli</name>
    <dbReference type="NCBI Taxonomy" id="1051626"/>
    <lineage>
        <taxon>Bacteria</taxon>
        <taxon>Pseudomonadati</taxon>
        <taxon>Bacteroidota</taxon>
        <taxon>Cytophagia</taxon>
        <taxon>Cytophagales</taxon>
        <taxon>Hymenobacteraceae</taxon>
        <taxon>Hymenobacter</taxon>
    </lineage>
</organism>